<accession>A0ABX0T141</accession>
<evidence type="ECO:0008006" key="3">
    <source>
        <dbReference type="Google" id="ProtNLM"/>
    </source>
</evidence>
<protein>
    <recommendedName>
        <fullName evidence="3">TetR family transcriptional regulator</fullName>
    </recommendedName>
</protein>
<keyword evidence="2" id="KW-1185">Reference proteome</keyword>
<sequence length="159" mass="17808">MPRSQFSARPAPGGTVEISMARPFAARLHTEVANLLQALEAARPGVFRRRRGLPDAELFPDAYDDKARSAAFRERHGADMRTRLIEAGRRVLAQCVPVDELVLDDQAVADWFIVLAHARTRQYRHGRGDRRVRIRDWLLAIQEHIALASGGTACPTCSR</sequence>
<dbReference type="InterPro" id="IPR018561">
    <property type="entry name" value="AosR"/>
</dbReference>
<dbReference type="Proteomes" id="UP000754495">
    <property type="component" value="Unassembled WGS sequence"/>
</dbReference>
<evidence type="ECO:0000313" key="2">
    <source>
        <dbReference type="Proteomes" id="UP000754495"/>
    </source>
</evidence>
<organism evidence="1 2">
    <name type="scientific">Amycolatopsis viridis</name>
    <dbReference type="NCBI Taxonomy" id="185678"/>
    <lineage>
        <taxon>Bacteria</taxon>
        <taxon>Bacillati</taxon>
        <taxon>Actinomycetota</taxon>
        <taxon>Actinomycetes</taxon>
        <taxon>Pseudonocardiales</taxon>
        <taxon>Pseudonocardiaceae</taxon>
        <taxon>Amycolatopsis</taxon>
    </lineage>
</organism>
<dbReference type="RefSeq" id="WP_167120672.1">
    <property type="nucleotide sequence ID" value="NZ_JAANOU010000001.1"/>
</dbReference>
<dbReference type="Pfam" id="PF09438">
    <property type="entry name" value="DUF2017"/>
    <property type="match status" value="1"/>
</dbReference>
<evidence type="ECO:0000313" key="1">
    <source>
        <dbReference type="EMBL" id="NIH82954.1"/>
    </source>
</evidence>
<dbReference type="EMBL" id="JAANOU010000001">
    <property type="protein sequence ID" value="NIH82954.1"/>
    <property type="molecule type" value="Genomic_DNA"/>
</dbReference>
<name>A0ABX0T141_9PSEU</name>
<comment type="caution">
    <text evidence="1">The sequence shown here is derived from an EMBL/GenBank/DDBJ whole genome shotgun (WGS) entry which is preliminary data.</text>
</comment>
<proteinExistence type="predicted"/>
<gene>
    <name evidence="1" type="ORF">FHX46_005484</name>
</gene>
<reference evidence="1 2" key="1">
    <citation type="submission" date="2020-03" db="EMBL/GenBank/DDBJ databases">
        <title>Sequencing the genomes of 1000 actinobacteria strains.</title>
        <authorList>
            <person name="Klenk H.-P."/>
        </authorList>
    </citation>
    <scope>NUCLEOTIDE SEQUENCE [LARGE SCALE GENOMIC DNA]</scope>
    <source>
        <strain evidence="1 2">DSM 45668</strain>
    </source>
</reference>